<evidence type="ECO:0000256" key="2">
    <source>
        <dbReference type="ARBA" id="ARBA00005441"/>
    </source>
</evidence>
<sequence>MPPYIAREAYKLWKRIVMELMLELKILSEKWKLLLLALIFQYVHGVAAKVAHYLHQPGRILPDIGFRFLPELGRERAYISETLFTFVFVTFFLWTFHPFVFHNKRFYTVLVWYRVLATLVVAQCLRIMSFLSTSLPGPNYHCHEGSPSATLAPPKSISEVVFLNFPYGVIFGCGDLIFSSHMIFTLVFIWTYQKYGTKRWIKRLAWLVSVVLSLLIIASRKHYTVDVVVAWYTVALVFYFVDRQLSDSDISERSSGPLLPLRGKDSRSKEEMHKLMNGVSTGDATDWRQRTQDTSVDSLANGNAV</sequence>
<keyword evidence="4 10" id="KW-0812">Transmembrane</keyword>
<dbReference type="PANTHER" id="PTHR21290">
    <property type="entry name" value="SPHINGOMYELIN SYNTHETASE"/>
    <property type="match status" value="1"/>
</dbReference>
<dbReference type="GO" id="GO:0033188">
    <property type="term" value="F:sphingomyelin synthase activity"/>
    <property type="evidence" value="ECO:0000318"/>
    <property type="project" value="GO_Central"/>
</dbReference>
<protein>
    <recommendedName>
        <fullName evidence="11">Sphingomyelin synthase-like domain-containing protein</fullName>
    </recommendedName>
</protein>
<feature type="domain" description="Sphingomyelin synthase-like" evidence="11">
    <location>
        <begin position="172"/>
        <end position="240"/>
    </location>
</feature>
<dbReference type="eggNOG" id="KOG3058">
    <property type="taxonomic scope" value="Eukaryota"/>
</dbReference>
<evidence type="ECO:0000256" key="10">
    <source>
        <dbReference type="SAM" id="Phobius"/>
    </source>
</evidence>
<dbReference type="PANTHER" id="PTHR21290:SF62">
    <property type="entry name" value="PHOSPHATIDYLINOSITOL:CERAMIDE INOSITOLPHOSPHOTRANSFERASE 1-RELATED"/>
    <property type="match status" value="1"/>
</dbReference>
<evidence type="ECO:0000256" key="4">
    <source>
        <dbReference type="ARBA" id="ARBA00022692"/>
    </source>
</evidence>
<evidence type="ECO:0000256" key="6">
    <source>
        <dbReference type="ARBA" id="ARBA00022989"/>
    </source>
</evidence>
<dbReference type="GO" id="GO:0005802">
    <property type="term" value="C:trans-Golgi network"/>
    <property type="evidence" value="ECO:0000318"/>
    <property type="project" value="GO_Central"/>
</dbReference>
<evidence type="ECO:0000313" key="12">
    <source>
        <dbReference type="EMBL" id="EFJ15888.1"/>
    </source>
</evidence>
<feature type="transmembrane region" description="Helical" evidence="10">
    <location>
        <begin position="200"/>
        <end position="217"/>
    </location>
</feature>
<feature type="transmembrane region" description="Helical" evidence="10">
    <location>
        <begin position="165"/>
        <end position="188"/>
    </location>
</feature>
<organism evidence="13">
    <name type="scientific">Selaginella moellendorffii</name>
    <name type="common">Spikemoss</name>
    <dbReference type="NCBI Taxonomy" id="88036"/>
    <lineage>
        <taxon>Eukaryota</taxon>
        <taxon>Viridiplantae</taxon>
        <taxon>Streptophyta</taxon>
        <taxon>Embryophyta</taxon>
        <taxon>Tracheophyta</taxon>
        <taxon>Lycopodiopsida</taxon>
        <taxon>Selaginellales</taxon>
        <taxon>Selaginellaceae</taxon>
        <taxon>Selaginella</taxon>
    </lineage>
</organism>
<dbReference type="STRING" id="88036.D8SI07"/>
<evidence type="ECO:0000259" key="11">
    <source>
        <dbReference type="Pfam" id="PF14360"/>
    </source>
</evidence>
<dbReference type="GO" id="GO:0000139">
    <property type="term" value="C:Golgi membrane"/>
    <property type="evidence" value="ECO:0000318"/>
    <property type="project" value="GO_Central"/>
</dbReference>
<dbReference type="FunCoup" id="D8SI07">
    <property type="interactions" value="1108"/>
</dbReference>
<dbReference type="GO" id="GO:0045140">
    <property type="term" value="F:inositol phosphoceramide synthase activity"/>
    <property type="evidence" value="ECO:0000318"/>
    <property type="project" value="GO_Central"/>
</dbReference>
<feature type="transmembrane region" description="Helical" evidence="10">
    <location>
        <begin position="77"/>
        <end position="99"/>
    </location>
</feature>
<dbReference type="KEGG" id="smo:SELMODRAFT_228899"/>
<keyword evidence="8 10" id="KW-0472">Membrane</keyword>
<keyword evidence="3" id="KW-0808">Transferase</keyword>
<proteinExistence type="inferred from homology"/>
<dbReference type="InterPro" id="IPR025749">
    <property type="entry name" value="Sphingomyelin_synth-like_dom"/>
</dbReference>
<accession>D8SI07</accession>
<dbReference type="GO" id="GO:0047493">
    <property type="term" value="F:ceramide cholinephosphotransferase activity"/>
    <property type="evidence" value="ECO:0000318"/>
    <property type="project" value="GO_Central"/>
</dbReference>
<evidence type="ECO:0000313" key="13">
    <source>
        <dbReference type="Proteomes" id="UP000001514"/>
    </source>
</evidence>
<evidence type="ECO:0000256" key="3">
    <source>
        <dbReference type="ARBA" id="ARBA00022679"/>
    </source>
</evidence>
<keyword evidence="7" id="KW-0443">Lipid metabolism</keyword>
<dbReference type="GO" id="GO:0046513">
    <property type="term" value="P:ceramide biosynthetic process"/>
    <property type="evidence" value="ECO:0000318"/>
    <property type="project" value="GO_Central"/>
</dbReference>
<dbReference type="GO" id="GO:0005886">
    <property type="term" value="C:plasma membrane"/>
    <property type="evidence" value="ECO:0000318"/>
    <property type="project" value="GO_Central"/>
</dbReference>
<comment type="subcellular location">
    <subcellularLocation>
        <location evidence="1">Membrane</location>
        <topology evidence="1">Multi-pass membrane protein</topology>
    </subcellularLocation>
</comment>
<keyword evidence="13" id="KW-1185">Reference proteome</keyword>
<dbReference type="OrthoDB" id="422827at2759"/>
<dbReference type="AlphaFoldDB" id="D8SI07"/>
<dbReference type="GO" id="GO:0005789">
    <property type="term" value="C:endoplasmic reticulum membrane"/>
    <property type="evidence" value="ECO:0000318"/>
    <property type="project" value="GO_Central"/>
</dbReference>
<dbReference type="Proteomes" id="UP000001514">
    <property type="component" value="Unassembled WGS sequence"/>
</dbReference>
<name>D8SI07_SELML</name>
<feature type="transmembrane region" description="Helical" evidence="10">
    <location>
        <begin position="111"/>
        <end position="131"/>
    </location>
</feature>
<reference evidence="12 13" key="1">
    <citation type="journal article" date="2011" name="Science">
        <title>The Selaginella genome identifies genetic changes associated with the evolution of vascular plants.</title>
        <authorList>
            <person name="Banks J.A."/>
            <person name="Nishiyama T."/>
            <person name="Hasebe M."/>
            <person name="Bowman J.L."/>
            <person name="Gribskov M."/>
            <person name="dePamphilis C."/>
            <person name="Albert V.A."/>
            <person name="Aono N."/>
            <person name="Aoyama T."/>
            <person name="Ambrose B.A."/>
            <person name="Ashton N.W."/>
            <person name="Axtell M.J."/>
            <person name="Barker E."/>
            <person name="Barker M.S."/>
            <person name="Bennetzen J.L."/>
            <person name="Bonawitz N.D."/>
            <person name="Chapple C."/>
            <person name="Cheng C."/>
            <person name="Correa L.G."/>
            <person name="Dacre M."/>
            <person name="DeBarry J."/>
            <person name="Dreyer I."/>
            <person name="Elias M."/>
            <person name="Engstrom E.M."/>
            <person name="Estelle M."/>
            <person name="Feng L."/>
            <person name="Finet C."/>
            <person name="Floyd S.K."/>
            <person name="Frommer W.B."/>
            <person name="Fujita T."/>
            <person name="Gramzow L."/>
            <person name="Gutensohn M."/>
            <person name="Harholt J."/>
            <person name="Hattori M."/>
            <person name="Heyl A."/>
            <person name="Hirai T."/>
            <person name="Hiwatashi Y."/>
            <person name="Ishikawa M."/>
            <person name="Iwata M."/>
            <person name="Karol K.G."/>
            <person name="Koehler B."/>
            <person name="Kolukisaoglu U."/>
            <person name="Kubo M."/>
            <person name="Kurata T."/>
            <person name="Lalonde S."/>
            <person name="Li K."/>
            <person name="Li Y."/>
            <person name="Litt A."/>
            <person name="Lyons E."/>
            <person name="Manning G."/>
            <person name="Maruyama T."/>
            <person name="Michael T.P."/>
            <person name="Mikami K."/>
            <person name="Miyazaki S."/>
            <person name="Morinaga S."/>
            <person name="Murata T."/>
            <person name="Mueller-Roeber B."/>
            <person name="Nelson D.R."/>
            <person name="Obara M."/>
            <person name="Oguri Y."/>
            <person name="Olmstead R.G."/>
            <person name="Onodera N."/>
            <person name="Petersen B.L."/>
            <person name="Pils B."/>
            <person name="Prigge M."/>
            <person name="Rensing S.A."/>
            <person name="Riano-Pachon D.M."/>
            <person name="Roberts A.W."/>
            <person name="Sato Y."/>
            <person name="Scheller H.V."/>
            <person name="Schulz B."/>
            <person name="Schulz C."/>
            <person name="Shakirov E.V."/>
            <person name="Shibagaki N."/>
            <person name="Shinohara N."/>
            <person name="Shippen D.E."/>
            <person name="Soerensen I."/>
            <person name="Sotooka R."/>
            <person name="Sugimoto N."/>
            <person name="Sugita M."/>
            <person name="Sumikawa N."/>
            <person name="Tanurdzic M."/>
            <person name="Theissen G."/>
            <person name="Ulvskov P."/>
            <person name="Wakazuki S."/>
            <person name="Weng J.K."/>
            <person name="Willats W.W."/>
            <person name="Wipf D."/>
            <person name="Wolf P.G."/>
            <person name="Yang L."/>
            <person name="Zimmer A.D."/>
            <person name="Zhu Q."/>
            <person name="Mitros T."/>
            <person name="Hellsten U."/>
            <person name="Loque D."/>
            <person name="Otillar R."/>
            <person name="Salamov A."/>
            <person name="Schmutz J."/>
            <person name="Shapiro H."/>
            <person name="Lindquist E."/>
            <person name="Lucas S."/>
            <person name="Rokhsar D."/>
            <person name="Grigoriev I.V."/>
        </authorList>
    </citation>
    <scope>NUCLEOTIDE SEQUENCE [LARGE SCALE GENOMIC DNA]</scope>
</reference>
<gene>
    <name evidence="12" type="ORF">SELMODRAFT_228899</name>
</gene>
<dbReference type="Gramene" id="EFJ15888">
    <property type="protein sequence ID" value="EFJ15888"/>
    <property type="gene ID" value="SELMODRAFT_228899"/>
</dbReference>
<evidence type="ECO:0000256" key="5">
    <source>
        <dbReference type="ARBA" id="ARBA00022919"/>
    </source>
</evidence>
<dbReference type="InterPro" id="IPR045221">
    <property type="entry name" value="Sphingomyelin_synth-like"/>
</dbReference>
<comment type="similarity">
    <text evidence="2">Belongs to the sphingomyelin synthase family.</text>
</comment>
<feature type="region of interest" description="Disordered" evidence="9">
    <location>
        <begin position="249"/>
        <end position="268"/>
    </location>
</feature>
<feature type="transmembrane region" description="Helical" evidence="10">
    <location>
        <begin position="223"/>
        <end position="241"/>
    </location>
</feature>
<dbReference type="HOGENOM" id="CLU_078641_2_0_1"/>
<evidence type="ECO:0000256" key="8">
    <source>
        <dbReference type="ARBA" id="ARBA00023136"/>
    </source>
</evidence>
<dbReference type="InParanoid" id="D8SI07"/>
<dbReference type="Pfam" id="PF14360">
    <property type="entry name" value="PAP2_C"/>
    <property type="match status" value="1"/>
</dbReference>
<dbReference type="EMBL" id="GL377621">
    <property type="protein sequence ID" value="EFJ15888.1"/>
    <property type="molecule type" value="Genomic_DNA"/>
</dbReference>
<keyword evidence="6 10" id="KW-1133">Transmembrane helix</keyword>
<evidence type="ECO:0000256" key="7">
    <source>
        <dbReference type="ARBA" id="ARBA00023098"/>
    </source>
</evidence>
<evidence type="ECO:0000256" key="1">
    <source>
        <dbReference type="ARBA" id="ARBA00004141"/>
    </source>
</evidence>
<evidence type="ECO:0000256" key="9">
    <source>
        <dbReference type="SAM" id="MobiDB-lite"/>
    </source>
</evidence>
<keyword evidence="5" id="KW-0746">Sphingolipid metabolism</keyword>
<dbReference type="OMA" id="ADNAMNG"/>